<protein>
    <submittedName>
        <fullName evidence="1">Uncharacterized protein</fullName>
    </submittedName>
</protein>
<name>A0A5R8ZQ85_PSENT</name>
<reference evidence="2" key="2">
    <citation type="submission" date="2019-06" db="EMBL/GenBank/DDBJ databases">
        <title>AzeR, a transcriptional regulator that responds to azelaic acid in Pseudomonas nitroreducens.</title>
        <authorList>
            <person name="Bez C."/>
            <person name="Javvadi S.G."/>
            <person name="Bertani I."/>
            <person name="Devescovi G."/>
            <person name="Studholme D.J."/>
            <person name="Geller A."/>
            <person name="Levy A."/>
            <person name="Venturi V."/>
        </authorList>
    </citation>
    <scope>NUCLEOTIDE SEQUENCE [LARGE SCALE GENOMIC DNA]</scope>
    <source>
        <strain evidence="2">DSM 9128</strain>
    </source>
</reference>
<accession>A0A5R8ZQ85</accession>
<sequence>MAILEKSHATREPMVIVVNGVPTFAPGALDLIASWPFPHSALTFYLRMVEELHNAFDSTGASPKLHDQMKAQAFKARMTHRKWVT</sequence>
<reference evidence="1 2" key="1">
    <citation type="submission" date="2019-05" db="EMBL/GenBank/DDBJ databases">
        <authorList>
            <person name="Moore K."/>
            <person name="O'Neill P."/>
            <person name="Farbos A."/>
            <person name="Studholme D.J."/>
        </authorList>
    </citation>
    <scope>NUCLEOTIDE SEQUENCE [LARGE SCALE GENOMIC DNA]</scope>
    <source>
        <strain evidence="1 2">DSM 9128</strain>
    </source>
</reference>
<organism evidence="1 2">
    <name type="scientific">Pseudomonas nitroreducens</name>
    <dbReference type="NCBI Taxonomy" id="46680"/>
    <lineage>
        <taxon>Bacteria</taxon>
        <taxon>Pseudomonadati</taxon>
        <taxon>Pseudomonadota</taxon>
        <taxon>Gammaproteobacteria</taxon>
        <taxon>Pseudomonadales</taxon>
        <taxon>Pseudomonadaceae</taxon>
        <taxon>Pseudomonas</taxon>
    </lineage>
</organism>
<dbReference type="EMBL" id="VASG01000014">
    <property type="protein sequence ID" value="TLP68223.1"/>
    <property type="molecule type" value="Genomic_DNA"/>
</dbReference>
<dbReference type="RefSeq" id="WP_138217162.1">
    <property type="nucleotide sequence ID" value="NZ_VASG01000014.1"/>
</dbReference>
<dbReference type="AlphaFoldDB" id="A0A5R8ZQ85"/>
<proteinExistence type="predicted"/>
<evidence type="ECO:0000313" key="2">
    <source>
        <dbReference type="Proteomes" id="UP000307510"/>
    </source>
</evidence>
<gene>
    <name evidence="1" type="ORF">FEA48_30690</name>
</gene>
<dbReference type="Proteomes" id="UP000307510">
    <property type="component" value="Unassembled WGS sequence"/>
</dbReference>
<evidence type="ECO:0000313" key="1">
    <source>
        <dbReference type="EMBL" id="TLP68223.1"/>
    </source>
</evidence>
<comment type="caution">
    <text evidence="1">The sequence shown here is derived from an EMBL/GenBank/DDBJ whole genome shotgun (WGS) entry which is preliminary data.</text>
</comment>